<sequence>MSKIPDWHACAAIVERGDPPRFRAAMAAPASARAMLFPIYAANVEITRAPWVTQEPMIAEMRLQWWRDVMEEIIDGGDVRRHEVATPLAKVLSKAGAEALDALIAARRWDIYKDPFEDEPAFTTYLERTSGGLLFAACDALGCCDSQSANDAGYAAGLAGFFQAIPALEEAKRVPLLDGRAEAIVELAKGGLARFKRARAERDKLAKAACISLAHAEPILKQAASDPYAVADGRLGVGAFQGSFRLSKAALLGRW</sequence>
<protein>
    <submittedName>
        <fullName evidence="1">Squalene/phytoene synthase</fullName>
    </submittedName>
</protein>
<proteinExistence type="predicted"/>
<comment type="caution">
    <text evidence="1">The sequence shown here is derived from an EMBL/GenBank/DDBJ whole genome shotgun (WGS) entry which is preliminary data.</text>
</comment>
<dbReference type="EMBL" id="MLCB01000099">
    <property type="protein sequence ID" value="OJI94429.1"/>
    <property type="molecule type" value="Genomic_DNA"/>
</dbReference>
<accession>A0A1L9NYT0</accession>
<dbReference type="RefSeq" id="WP_072629954.1">
    <property type="nucleotide sequence ID" value="NZ_JABBAN010000192.1"/>
</dbReference>
<evidence type="ECO:0000313" key="2">
    <source>
        <dbReference type="Proteomes" id="UP000184514"/>
    </source>
</evidence>
<reference evidence="1 2" key="1">
    <citation type="submission" date="2016-10" db="EMBL/GenBank/DDBJ databases">
        <title>Genome sequence of Planktotalea frisia SH6-1.</title>
        <authorList>
            <person name="Poehlein A."/>
            <person name="Bakenhus I."/>
            <person name="Voget S."/>
            <person name="Brinkhoff T."/>
            <person name="Simon M."/>
        </authorList>
    </citation>
    <scope>NUCLEOTIDE SEQUENCE [LARGE SCALE GENOMIC DNA]</scope>
    <source>
        <strain evidence="1 2">SH6-1</strain>
    </source>
</reference>
<keyword evidence="2" id="KW-1185">Reference proteome</keyword>
<dbReference type="InterPro" id="IPR002060">
    <property type="entry name" value="Squ/phyt_synthse"/>
</dbReference>
<name>A0A1L9NYT0_9RHOB</name>
<dbReference type="SUPFAM" id="SSF48576">
    <property type="entry name" value="Terpenoid synthases"/>
    <property type="match status" value="1"/>
</dbReference>
<dbReference type="STRING" id="696762.PFRI_13630"/>
<organism evidence="1 2">
    <name type="scientific">Planktotalea frisia</name>
    <dbReference type="NCBI Taxonomy" id="696762"/>
    <lineage>
        <taxon>Bacteria</taxon>
        <taxon>Pseudomonadati</taxon>
        <taxon>Pseudomonadota</taxon>
        <taxon>Alphaproteobacteria</taxon>
        <taxon>Rhodobacterales</taxon>
        <taxon>Paracoccaceae</taxon>
        <taxon>Planktotalea</taxon>
    </lineage>
</organism>
<dbReference type="InterPro" id="IPR008949">
    <property type="entry name" value="Isoprenoid_synthase_dom_sf"/>
</dbReference>
<gene>
    <name evidence="1" type="ORF">PFRI_13630</name>
</gene>
<dbReference type="Gene3D" id="1.10.600.10">
    <property type="entry name" value="Farnesyl Diphosphate Synthase"/>
    <property type="match status" value="1"/>
</dbReference>
<dbReference type="Proteomes" id="UP000184514">
    <property type="component" value="Unassembled WGS sequence"/>
</dbReference>
<evidence type="ECO:0000313" key="1">
    <source>
        <dbReference type="EMBL" id="OJI94429.1"/>
    </source>
</evidence>
<dbReference type="Pfam" id="PF00494">
    <property type="entry name" value="SQS_PSY"/>
    <property type="match status" value="1"/>
</dbReference>
<dbReference type="AlphaFoldDB" id="A0A1L9NYT0"/>